<evidence type="ECO:0000256" key="3">
    <source>
        <dbReference type="ARBA" id="ARBA00022475"/>
    </source>
</evidence>
<evidence type="ECO:0000256" key="4">
    <source>
        <dbReference type="ARBA" id="ARBA00022692"/>
    </source>
</evidence>
<dbReference type="PROSITE" id="PS50928">
    <property type="entry name" value="ABC_TM1"/>
    <property type="match status" value="1"/>
</dbReference>
<dbReference type="GO" id="GO:0022857">
    <property type="term" value="F:transmembrane transporter activity"/>
    <property type="evidence" value="ECO:0007669"/>
    <property type="project" value="InterPro"/>
</dbReference>
<evidence type="ECO:0000256" key="8">
    <source>
        <dbReference type="RuleBase" id="RU363032"/>
    </source>
</evidence>
<keyword evidence="4 8" id="KW-0812">Transmembrane</keyword>
<dbReference type="Gene3D" id="1.10.3720.10">
    <property type="entry name" value="MetI-like"/>
    <property type="match status" value="1"/>
</dbReference>
<protein>
    <submittedName>
        <fullName evidence="10">Amino acid ABC transporter permease</fullName>
    </submittedName>
</protein>
<keyword evidence="3" id="KW-1003">Cell membrane</keyword>
<proteinExistence type="inferred from homology"/>
<dbReference type="NCBIfam" id="TIGR01726">
    <property type="entry name" value="HEQRo_perm_3TM"/>
    <property type="match status" value="1"/>
</dbReference>
<keyword evidence="7 8" id="KW-0472">Membrane</keyword>
<dbReference type="SUPFAM" id="SSF161098">
    <property type="entry name" value="MetI-like"/>
    <property type="match status" value="1"/>
</dbReference>
<accession>A0A2U1SXY6</accession>
<dbReference type="RefSeq" id="WP_108996686.1">
    <property type="nucleotide sequence ID" value="NZ_QEEX01000001.1"/>
</dbReference>
<dbReference type="EMBL" id="QEEX01000001">
    <property type="protein sequence ID" value="PWB96494.1"/>
    <property type="molecule type" value="Genomic_DNA"/>
</dbReference>
<sequence>MDLFLKILAAVPVTLFVTLVSFAIGAILALPLAAGRRAPYAIVRVLSKAVIDILRGIPPVVFIFILFFGVGSSVIRWDPVVASIMGLGLISAGHLAEIYRGGLLAVPAGQFEASSALGLGRATIFANVIGPQAFRVAIPGMVTWLISLLKDSSIVSTIGVVEIMFVTNQAARSTGEGLLPFVIAGAVYIAIGSPLAALSRWLEKKLSFGRRG</sequence>
<feature type="transmembrane region" description="Helical" evidence="8">
    <location>
        <begin position="178"/>
        <end position="202"/>
    </location>
</feature>
<dbReference type="InterPro" id="IPR043429">
    <property type="entry name" value="ArtM/GltK/GlnP/TcyL/YhdX-like"/>
</dbReference>
<comment type="caution">
    <text evidence="10">The sequence shown here is derived from an EMBL/GenBank/DDBJ whole genome shotgun (WGS) entry which is preliminary data.</text>
</comment>
<feature type="transmembrane region" description="Helical" evidence="8">
    <location>
        <begin position="53"/>
        <end position="74"/>
    </location>
</feature>
<keyword evidence="2 8" id="KW-0813">Transport</keyword>
<evidence type="ECO:0000256" key="1">
    <source>
        <dbReference type="ARBA" id="ARBA00004651"/>
    </source>
</evidence>
<evidence type="ECO:0000256" key="7">
    <source>
        <dbReference type="ARBA" id="ARBA00023136"/>
    </source>
</evidence>
<dbReference type="CDD" id="cd06261">
    <property type="entry name" value="TM_PBP2"/>
    <property type="match status" value="1"/>
</dbReference>
<gene>
    <name evidence="10" type="ORF">DF220_00520</name>
</gene>
<organism evidence="10 11">
    <name type="scientific">Homoserinimonas hongtaonis</name>
    <dbReference type="NCBI Taxonomy" id="2079791"/>
    <lineage>
        <taxon>Bacteria</taxon>
        <taxon>Bacillati</taxon>
        <taxon>Actinomycetota</taxon>
        <taxon>Actinomycetes</taxon>
        <taxon>Micrococcales</taxon>
        <taxon>Microbacteriaceae</taxon>
        <taxon>Homoserinimonas</taxon>
    </lineage>
</organism>
<dbReference type="InterPro" id="IPR010065">
    <property type="entry name" value="AA_ABC_transptr_permease_3TM"/>
</dbReference>
<comment type="similarity">
    <text evidence="8">Belongs to the binding-protein-dependent transport system permease family.</text>
</comment>
<dbReference type="InterPro" id="IPR035906">
    <property type="entry name" value="MetI-like_sf"/>
</dbReference>
<dbReference type="GO" id="GO:0043190">
    <property type="term" value="C:ATP-binding cassette (ABC) transporter complex"/>
    <property type="evidence" value="ECO:0007669"/>
    <property type="project" value="InterPro"/>
</dbReference>
<reference evidence="11" key="1">
    <citation type="submission" date="2018-04" db="EMBL/GenBank/DDBJ databases">
        <authorList>
            <person name="Liu S."/>
            <person name="Wang Z."/>
            <person name="Li J."/>
        </authorList>
    </citation>
    <scope>NUCLEOTIDE SEQUENCE [LARGE SCALE GENOMIC DNA]</scope>
    <source>
        <strain evidence="11">S1194</strain>
    </source>
</reference>
<evidence type="ECO:0000256" key="5">
    <source>
        <dbReference type="ARBA" id="ARBA00022970"/>
    </source>
</evidence>
<dbReference type="GO" id="GO:0006865">
    <property type="term" value="P:amino acid transport"/>
    <property type="evidence" value="ECO:0007669"/>
    <property type="project" value="UniProtKB-KW"/>
</dbReference>
<keyword evidence="5" id="KW-0029">Amino-acid transport</keyword>
<evidence type="ECO:0000256" key="2">
    <source>
        <dbReference type="ARBA" id="ARBA00022448"/>
    </source>
</evidence>
<dbReference type="Proteomes" id="UP000244978">
    <property type="component" value="Unassembled WGS sequence"/>
</dbReference>
<keyword evidence="11" id="KW-1185">Reference proteome</keyword>
<evidence type="ECO:0000259" key="9">
    <source>
        <dbReference type="PROSITE" id="PS50928"/>
    </source>
</evidence>
<dbReference type="InterPro" id="IPR000515">
    <property type="entry name" value="MetI-like"/>
</dbReference>
<evidence type="ECO:0000313" key="11">
    <source>
        <dbReference type="Proteomes" id="UP000244978"/>
    </source>
</evidence>
<keyword evidence="6 8" id="KW-1133">Transmembrane helix</keyword>
<dbReference type="PANTHER" id="PTHR30614:SF0">
    <property type="entry name" value="L-CYSTINE TRANSPORT SYSTEM PERMEASE PROTEIN TCYL"/>
    <property type="match status" value="1"/>
</dbReference>
<dbReference type="PANTHER" id="PTHR30614">
    <property type="entry name" value="MEMBRANE COMPONENT OF AMINO ACID ABC TRANSPORTER"/>
    <property type="match status" value="1"/>
</dbReference>
<name>A0A2U1SXY6_9MICO</name>
<feature type="domain" description="ABC transmembrane type-1" evidence="9">
    <location>
        <begin position="7"/>
        <end position="200"/>
    </location>
</feature>
<comment type="subcellular location">
    <subcellularLocation>
        <location evidence="1 8">Cell membrane</location>
        <topology evidence="1 8">Multi-pass membrane protein</topology>
    </subcellularLocation>
</comment>
<feature type="transmembrane region" description="Helical" evidence="8">
    <location>
        <begin position="6"/>
        <end position="32"/>
    </location>
</feature>
<dbReference type="AlphaFoldDB" id="A0A2U1SXY6"/>
<dbReference type="Pfam" id="PF00528">
    <property type="entry name" value="BPD_transp_1"/>
    <property type="match status" value="1"/>
</dbReference>
<evidence type="ECO:0000256" key="6">
    <source>
        <dbReference type="ARBA" id="ARBA00022989"/>
    </source>
</evidence>
<evidence type="ECO:0000313" key="10">
    <source>
        <dbReference type="EMBL" id="PWB96494.1"/>
    </source>
</evidence>